<protein>
    <submittedName>
        <fullName evidence="1">Uncharacterized protein</fullName>
    </submittedName>
</protein>
<organism evidence="1">
    <name type="scientific">Thermosphaera aggregans</name>
    <dbReference type="NCBI Taxonomy" id="54254"/>
    <lineage>
        <taxon>Archaea</taxon>
        <taxon>Thermoproteota</taxon>
        <taxon>Thermoprotei</taxon>
        <taxon>Desulfurococcales</taxon>
        <taxon>Desulfurococcaceae</taxon>
        <taxon>Thermosphaera</taxon>
    </lineage>
</organism>
<reference evidence="1" key="1">
    <citation type="journal article" date="2020" name="mSystems">
        <title>Genome- and Community-Level Interaction Insights into Carbon Utilization and Element Cycling Functions of Hydrothermarchaeota in Hydrothermal Sediment.</title>
        <authorList>
            <person name="Zhou Z."/>
            <person name="Liu Y."/>
            <person name="Xu W."/>
            <person name="Pan J."/>
            <person name="Luo Z.H."/>
            <person name="Li M."/>
        </authorList>
    </citation>
    <scope>NUCLEOTIDE SEQUENCE [LARGE SCALE GENOMIC DNA]</scope>
    <source>
        <strain evidence="1">SpSt-23</strain>
    </source>
</reference>
<dbReference type="EMBL" id="DSJT01000034">
    <property type="protein sequence ID" value="HEF87887.1"/>
    <property type="molecule type" value="Genomic_DNA"/>
</dbReference>
<dbReference type="AlphaFoldDB" id="A0A7C2G1Y6"/>
<sequence>MTNLKGDIASILKRELINYINEKGLSISLEDVLGADPEKLVEKLSDIVRRVAREMEESMKKEVEARVKVRESV</sequence>
<name>A0A7C2G1Y6_9CREN</name>
<comment type="caution">
    <text evidence="1">The sequence shown here is derived from an EMBL/GenBank/DDBJ whole genome shotgun (WGS) entry which is preliminary data.</text>
</comment>
<proteinExistence type="predicted"/>
<accession>A0A7C2G1Y6</accession>
<gene>
    <name evidence="1" type="ORF">ENP55_06415</name>
</gene>
<evidence type="ECO:0000313" key="1">
    <source>
        <dbReference type="EMBL" id="HEF87887.1"/>
    </source>
</evidence>